<name>A0A9P1IA61_9PELO</name>
<reference evidence="3" key="1">
    <citation type="submission" date="2022-11" db="EMBL/GenBank/DDBJ databases">
        <authorList>
            <person name="Kikuchi T."/>
        </authorList>
    </citation>
    <scope>NUCLEOTIDE SEQUENCE</scope>
    <source>
        <strain evidence="3">PS1010</strain>
    </source>
</reference>
<evidence type="ECO:0000313" key="4">
    <source>
        <dbReference type="Proteomes" id="UP001152747"/>
    </source>
</evidence>
<keyword evidence="1" id="KW-1133">Transmembrane helix</keyword>
<comment type="caution">
    <text evidence="3">The sequence shown here is derived from an EMBL/GenBank/DDBJ whole genome shotgun (WGS) entry which is preliminary data.</text>
</comment>
<feature type="transmembrane region" description="Helical" evidence="1">
    <location>
        <begin position="240"/>
        <end position="268"/>
    </location>
</feature>
<evidence type="ECO:0000256" key="2">
    <source>
        <dbReference type="SAM" id="SignalP"/>
    </source>
</evidence>
<keyword evidence="2" id="KW-0732">Signal</keyword>
<organism evidence="3 4">
    <name type="scientific">Caenorhabditis angaria</name>
    <dbReference type="NCBI Taxonomy" id="860376"/>
    <lineage>
        <taxon>Eukaryota</taxon>
        <taxon>Metazoa</taxon>
        <taxon>Ecdysozoa</taxon>
        <taxon>Nematoda</taxon>
        <taxon>Chromadorea</taxon>
        <taxon>Rhabditida</taxon>
        <taxon>Rhabditina</taxon>
        <taxon>Rhabditomorpha</taxon>
        <taxon>Rhabditoidea</taxon>
        <taxon>Rhabditidae</taxon>
        <taxon>Peloderinae</taxon>
        <taxon>Caenorhabditis</taxon>
    </lineage>
</organism>
<dbReference type="Proteomes" id="UP001152747">
    <property type="component" value="Unassembled WGS sequence"/>
</dbReference>
<keyword evidence="4" id="KW-1185">Reference proteome</keyword>
<evidence type="ECO:0000313" key="3">
    <source>
        <dbReference type="EMBL" id="CAI5441151.1"/>
    </source>
</evidence>
<dbReference type="EMBL" id="CANHGI010000002">
    <property type="protein sequence ID" value="CAI5441151.1"/>
    <property type="molecule type" value="Genomic_DNA"/>
</dbReference>
<protein>
    <submittedName>
        <fullName evidence="3">Uncharacterized protein</fullName>
    </submittedName>
</protein>
<gene>
    <name evidence="3" type="ORF">CAMP_LOCUS3788</name>
</gene>
<evidence type="ECO:0000256" key="1">
    <source>
        <dbReference type="SAM" id="Phobius"/>
    </source>
</evidence>
<feature type="signal peptide" evidence="2">
    <location>
        <begin position="1"/>
        <end position="18"/>
    </location>
</feature>
<sequence>MLKEIVIFVALICGLVLCANRNPNPTCNAAPESTDLTYRRIPRLVIFLISAGNDGNKKPKMNYIMKQIACSIPNDAHLKLSYLYYSILTSRTYSLLKYDFALLRTLIDEIFNGVEVPTCDTYKSALTFLKNTYELEAFPDVDLIVQRAPGLTGCDLYAEFIATKLPAEVKMFEVSFDEQPKSPVNMKYDLNSINTAEANDPVLKEATDKFVNSIKLARYPSGSVGNTTSPSCQVNGGIRLGILFGGLGFALILGIFLGIIGVFLYFMIRKQM</sequence>
<keyword evidence="1" id="KW-0812">Transmembrane</keyword>
<keyword evidence="1" id="KW-0472">Membrane</keyword>
<accession>A0A9P1IA61</accession>
<proteinExistence type="predicted"/>
<feature type="chain" id="PRO_5040234089" evidence="2">
    <location>
        <begin position="19"/>
        <end position="272"/>
    </location>
</feature>
<dbReference type="AlphaFoldDB" id="A0A9P1IA61"/>